<dbReference type="InterPro" id="IPR009880">
    <property type="entry name" value="Glyoxal_oxidase_N"/>
</dbReference>
<dbReference type="Pfam" id="PF09118">
    <property type="entry name" value="GO-like_E_set"/>
    <property type="match status" value="1"/>
</dbReference>
<sequence>MKHIRILIASAKRNKITLTVLLSSQTADRKMGWSLLLLALLAGTSVAAPAAPQWTFNLKKETSGIVALEAIVVSPTLVLFFDRASDDPLQINNHSAWGALWNLETSTVQPLDVLTNSFCASGALLSNGTLASVGGDPRGFAGNPAIHPGNQAIRIFEPCASPTGEGCTLFEDPATLHLLAERWYPSSIRIFDGSLLIVGGTHVNADFYNIDPENSFEFFPPKEDTVRPSAFLERSLPANLFPRCVLFLTSVIGVHVLNLVYHPPLSAFALPDGRVFMVANNQSIIYDIEKNTETILPDIPNNVRVTNPIDGSAILLPLSPPDYTPEVLVCGGTSTDTIDPSLLSSQTPATSQCSRITLTEAGIAKGWEVEHMLEGRTMPELVHIPNGQVLITNGGGSGFAAVAQVPDAIGNSNADHPVFVPSIYTPTAQLGQRISNAGMPNSTIGRMYHSSVTLTPQGNFLIAGSNPNGNTVEGPGVVFPSEFRVQTLDPPFMFQQRPKILSMPSKLAFGKKTSVPISLPLTLTRPGAKVQVALMDLGFSSHAFHSSARLVFMDATISSDRRSLTFTTPPNGRVFPPGPATVFLTVDDVTSEGAWVMMGSGNSPPTLE</sequence>
<gene>
    <name evidence="4" type="ORF">EIP91_000331</name>
</gene>
<organism evidence="4 5">
    <name type="scientific">Steccherinum ochraceum</name>
    <dbReference type="NCBI Taxonomy" id="92696"/>
    <lineage>
        <taxon>Eukaryota</taxon>
        <taxon>Fungi</taxon>
        <taxon>Dikarya</taxon>
        <taxon>Basidiomycota</taxon>
        <taxon>Agaricomycotina</taxon>
        <taxon>Agaricomycetes</taxon>
        <taxon>Polyporales</taxon>
        <taxon>Steccherinaceae</taxon>
        <taxon>Steccherinum</taxon>
    </lineage>
</organism>
<accession>A0A4R0RWK1</accession>
<dbReference type="SUPFAM" id="SSF50965">
    <property type="entry name" value="Galactose oxidase, central domain"/>
    <property type="match status" value="1"/>
</dbReference>
<dbReference type="PANTHER" id="PTHR32208:SF96">
    <property type="entry name" value="GLYOXAL OXIDASE"/>
    <property type="match status" value="1"/>
</dbReference>
<evidence type="ECO:0000259" key="3">
    <source>
        <dbReference type="Pfam" id="PF09118"/>
    </source>
</evidence>
<feature type="domain" description="Galactose oxidase-like Early set" evidence="3">
    <location>
        <begin position="497"/>
        <end position="598"/>
    </location>
</feature>
<dbReference type="Gene3D" id="2.130.10.80">
    <property type="entry name" value="Galactose oxidase/kelch, beta-propeller"/>
    <property type="match status" value="1"/>
</dbReference>
<dbReference type="EMBL" id="RWJN01000104">
    <property type="protein sequence ID" value="TCD67254.1"/>
    <property type="molecule type" value="Genomic_DNA"/>
</dbReference>
<evidence type="ECO:0000259" key="2">
    <source>
        <dbReference type="Pfam" id="PF07250"/>
    </source>
</evidence>
<dbReference type="SUPFAM" id="SSF81296">
    <property type="entry name" value="E set domains"/>
    <property type="match status" value="1"/>
</dbReference>
<dbReference type="InterPro" id="IPR013783">
    <property type="entry name" value="Ig-like_fold"/>
</dbReference>
<dbReference type="Gene3D" id="2.60.40.10">
    <property type="entry name" value="Immunoglobulins"/>
    <property type="match status" value="1"/>
</dbReference>
<proteinExistence type="predicted"/>
<comment type="caution">
    <text evidence="4">The sequence shown here is derived from an EMBL/GenBank/DDBJ whole genome shotgun (WGS) entry which is preliminary data.</text>
</comment>
<dbReference type="InterPro" id="IPR011043">
    <property type="entry name" value="Gal_Oxase/kelch_b-propeller"/>
</dbReference>
<dbReference type="AlphaFoldDB" id="A0A4R0RWK1"/>
<feature type="domain" description="Glyoxal oxidase N-terminal" evidence="2">
    <location>
        <begin position="94"/>
        <end position="492"/>
    </location>
</feature>
<dbReference type="InterPro" id="IPR037293">
    <property type="entry name" value="Gal_Oxidase_central_sf"/>
</dbReference>
<dbReference type="OrthoDB" id="2019572at2759"/>
<dbReference type="InterPro" id="IPR015202">
    <property type="entry name" value="GO-like_E_set"/>
</dbReference>
<protein>
    <recommendedName>
        <fullName evidence="6">Glyoxal oxidase N-terminal domain-containing protein</fullName>
    </recommendedName>
</protein>
<dbReference type="InterPro" id="IPR014756">
    <property type="entry name" value="Ig_E-set"/>
</dbReference>
<dbReference type="CDD" id="cd02851">
    <property type="entry name" value="E_set_GO_C"/>
    <property type="match status" value="1"/>
</dbReference>
<evidence type="ECO:0000313" key="5">
    <source>
        <dbReference type="Proteomes" id="UP000292702"/>
    </source>
</evidence>
<keyword evidence="1" id="KW-0732">Signal</keyword>
<reference evidence="4 5" key="1">
    <citation type="submission" date="2018-11" db="EMBL/GenBank/DDBJ databases">
        <title>Genome assembly of Steccherinum ochraceum LE-BIN_3174, the white-rot fungus of the Steccherinaceae family (The Residual Polyporoid clade, Polyporales, Basidiomycota).</title>
        <authorList>
            <person name="Fedorova T.V."/>
            <person name="Glazunova O.A."/>
            <person name="Landesman E.O."/>
            <person name="Moiseenko K.V."/>
            <person name="Psurtseva N.V."/>
            <person name="Savinova O.S."/>
            <person name="Shakhova N.V."/>
            <person name="Tyazhelova T.V."/>
            <person name="Vasina D.V."/>
        </authorList>
    </citation>
    <scope>NUCLEOTIDE SEQUENCE [LARGE SCALE GENOMIC DNA]</scope>
    <source>
        <strain evidence="4 5">LE-BIN_3174</strain>
    </source>
</reference>
<dbReference type="Pfam" id="PF07250">
    <property type="entry name" value="Glyoxal_oxid_N"/>
    <property type="match status" value="1"/>
</dbReference>
<dbReference type="Proteomes" id="UP000292702">
    <property type="component" value="Unassembled WGS sequence"/>
</dbReference>
<dbReference type="PANTHER" id="PTHR32208">
    <property type="entry name" value="SECRETED PROTEIN-RELATED"/>
    <property type="match status" value="1"/>
</dbReference>
<name>A0A4R0RWK1_9APHY</name>
<evidence type="ECO:0008006" key="6">
    <source>
        <dbReference type="Google" id="ProtNLM"/>
    </source>
</evidence>
<dbReference type="STRING" id="92696.A0A4R0RWK1"/>
<keyword evidence="5" id="KW-1185">Reference proteome</keyword>
<evidence type="ECO:0000313" key="4">
    <source>
        <dbReference type="EMBL" id="TCD67254.1"/>
    </source>
</evidence>
<evidence type="ECO:0000256" key="1">
    <source>
        <dbReference type="ARBA" id="ARBA00022729"/>
    </source>
</evidence>